<keyword evidence="2 7" id="KW-0963">Cytoplasm</keyword>
<feature type="domain" description="SpoVT-AbrB" evidence="8">
    <location>
        <begin position="75"/>
        <end position="118"/>
    </location>
</feature>
<reference evidence="9 10" key="1">
    <citation type="submission" date="2019-01" db="EMBL/GenBank/DDBJ databases">
        <authorList>
            <consortium name="Pathogen Informatics"/>
        </authorList>
    </citation>
    <scope>NUCLEOTIDE SEQUENCE [LARGE SCALE GENOMIC DNA]</scope>
    <source>
        <strain evidence="9 10">NCTC10184</strain>
    </source>
</reference>
<dbReference type="GO" id="GO:0000976">
    <property type="term" value="F:transcription cis-regulatory region binding"/>
    <property type="evidence" value="ECO:0007669"/>
    <property type="project" value="TreeGrafter"/>
</dbReference>
<evidence type="ECO:0000256" key="2">
    <source>
        <dbReference type="ARBA" id="ARBA00022490"/>
    </source>
</evidence>
<dbReference type="GO" id="GO:2000143">
    <property type="term" value="P:negative regulation of DNA-templated transcription initiation"/>
    <property type="evidence" value="ECO:0007669"/>
    <property type="project" value="TreeGrafter"/>
</dbReference>
<keyword evidence="10" id="KW-1185">Reference proteome</keyword>
<dbReference type="GO" id="GO:0005737">
    <property type="term" value="C:cytoplasm"/>
    <property type="evidence" value="ECO:0007669"/>
    <property type="project" value="UniProtKB-UniRule"/>
</dbReference>
<evidence type="ECO:0000256" key="4">
    <source>
        <dbReference type="ARBA" id="ARBA00023015"/>
    </source>
</evidence>
<dbReference type="NCBIfam" id="TIGR00242">
    <property type="entry name" value="division/cell wall cluster transcriptional repressor MraZ"/>
    <property type="match status" value="1"/>
</dbReference>
<evidence type="ECO:0000256" key="3">
    <source>
        <dbReference type="ARBA" id="ARBA00022737"/>
    </source>
</evidence>
<dbReference type="Gene3D" id="3.40.1550.20">
    <property type="entry name" value="Transcriptional regulator MraZ domain"/>
    <property type="match status" value="1"/>
</dbReference>
<dbReference type="InterPro" id="IPR020603">
    <property type="entry name" value="MraZ_dom"/>
</dbReference>
<dbReference type="CDD" id="cd16320">
    <property type="entry name" value="MraZ_N"/>
    <property type="match status" value="1"/>
</dbReference>
<keyword evidence="3" id="KW-0677">Repeat</keyword>
<dbReference type="OrthoDB" id="9807753at2"/>
<dbReference type="InterPro" id="IPR035642">
    <property type="entry name" value="MraZ_N"/>
</dbReference>
<sequence>MYGQYERTIDAKNRIILPAKIRDILGSTFFITLGLENVIELRNVEQFHVFASKLNAQSNFDMNARMLKRMWLGSTQEIELDTQGRFVLPKQFIEASAIQKNLVFVGVGDIVELWAKETFDNYQTNLSLEQIRTAAETLAAKEGKNE</sequence>
<dbReference type="CDD" id="cd16321">
    <property type="entry name" value="MraZ_C"/>
    <property type="match status" value="1"/>
</dbReference>
<dbReference type="InterPro" id="IPR007159">
    <property type="entry name" value="SpoVT-AbrB_dom"/>
</dbReference>
<name>A0A449BB45_9BACT</name>
<dbReference type="Proteomes" id="UP000290876">
    <property type="component" value="Chromosome"/>
</dbReference>
<gene>
    <name evidence="7 9" type="primary">mraZ</name>
    <name evidence="9" type="ORF">NCTC10184_00649</name>
</gene>
<comment type="subunit">
    <text evidence="7">Forms oligomers.</text>
</comment>
<dbReference type="InterPro" id="IPR037914">
    <property type="entry name" value="SpoVT-AbrB_sf"/>
</dbReference>
<dbReference type="InterPro" id="IPR035644">
    <property type="entry name" value="MraZ_C"/>
</dbReference>
<evidence type="ECO:0000256" key="1">
    <source>
        <dbReference type="ARBA" id="ARBA00013860"/>
    </source>
</evidence>
<protein>
    <recommendedName>
        <fullName evidence="1 7">Transcriptional regulator MraZ</fullName>
    </recommendedName>
</protein>
<evidence type="ECO:0000313" key="9">
    <source>
        <dbReference type="EMBL" id="VEU78405.1"/>
    </source>
</evidence>
<dbReference type="InterPro" id="IPR003444">
    <property type="entry name" value="MraZ"/>
</dbReference>
<evidence type="ECO:0000256" key="6">
    <source>
        <dbReference type="ARBA" id="ARBA00023163"/>
    </source>
</evidence>
<dbReference type="GO" id="GO:0051301">
    <property type="term" value="P:cell division"/>
    <property type="evidence" value="ECO:0007669"/>
    <property type="project" value="UniProtKB-KW"/>
</dbReference>
<dbReference type="SUPFAM" id="SSF89447">
    <property type="entry name" value="AbrB/MazE/MraZ-like"/>
    <property type="match status" value="1"/>
</dbReference>
<dbReference type="HAMAP" id="MF_01008">
    <property type="entry name" value="MraZ"/>
    <property type="match status" value="1"/>
</dbReference>
<dbReference type="PROSITE" id="PS51740">
    <property type="entry name" value="SPOVT_ABRB"/>
    <property type="match status" value="2"/>
</dbReference>
<comment type="subcellular location">
    <subcellularLocation>
        <location evidence="7">Cytoplasm</location>
        <location evidence="7">Nucleoid</location>
    </subcellularLocation>
</comment>
<dbReference type="Pfam" id="PF02381">
    <property type="entry name" value="MraZ"/>
    <property type="match status" value="2"/>
</dbReference>
<keyword evidence="9" id="KW-0132">Cell division</keyword>
<proteinExistence type="inferred from homology"/>
<keyword evidence="5 7" id="KW-0238">DNA-binding</keyword>
<keyword evidence="6 7" id="KW-0804">Transcription</keyword>
<evidence type="ECO:0000256" key="7">
    <source>
        <dbReference type="HAMAP-Rule" id="MF_01008"/>
    </source>
</evidence>
<evidence type="ECO:0000259" key="8">
    <source>
        <dbReference type="PROSITE" id="PS51740"/>
    </source>
</evidence>
<feature type="domain" description="SpoVT-AbrB" evidence="8">
    <location>
        <begin position="4"/>
        <end position="46"/>
    </location>
</feature>
<dbReference type="EMBL" id="LR215043">
    <property type="protein sequence ID" value="VEU78405.1"/>
    <property type="molecule type" value="Genomic_DNA"/>
</dbReference>
<dbReference type="InterPro" id="IPR038619">
    <property type="entry name" value="MraZ_sf"/>
</dbReference>
<dbReference type="GO" id="GO:0009295">
    <property type="term" value="C:nucleoid"/>
    <property type="evidence" value="ECO:0007669"/>
    <property type="project" value="UniProtKB-SubCell"/>
</dbReference>
<keyword evidence="9" id="KW-0131">Cell cycle</keyword>
<dbReference type="AlphaFoldDB" id="A0A449BB45"/>
<dbReference type="PANTHER" id="PTHR34701">
    <property type="entry name" value="TRANSCRIPTIONAL REGULATOR MRAZ"/>
    <property type="match status" value="1"/>
</dbReference>
<comment type="similarity">
    <text evidence="7">Belongs to the MraZ family.</text>
</comment>
<keyword evidence="4 7" id="KW-0805">Transcription regulation</keyword>
<evidence type="ECO:0000313" key="10">
    <source>
        <dbReference type="Proteomes" id="UP000290876"/>
    </source>
</evidence>
<organism evidence="9 10">
    <name type="scientific">Mycoplasmopsis columbinasalis</name>
    <dbReference type="NCBI Taxonomy" id="114880"/>
    <lineage>
        <taxon>Bacteria</taxon>
        <taxon>Bacillati</taxon>
        <taxon>Mycoplasmatota</taxon>
        <taxon>Mycoplasmoidales</taxon>
        <taxon>Metamycoplasmataceae</taxon>
        <taxon>Mycoplasmopsis</taxon>
    </lineage>
</organism>
<dbReference type="PANTHER" id="PTHR34701:SF1">
    <property type="entry name" value="TRANSCRIPTIONAL REGULATOR MRAZ"/>
    <property type="match status" value="1"/>
</dbReference>
<accession>A0A449BB45</accession>
<dbReference type="GO" id="GO:0003700">
    <property type="term" value="F:DNA-binding transcription factor activity"/>
    <property type="evidence" value="ECO:0007669"/>
    <property type="project" value="UniProtKB-UniRule"/>
</dbReference>
<evidence type="ECO:0000256" key="5">
    <source>
        <dbReference type="ARBA" id="ARBA00023125"/>
    </source>
</evidence>
<dbReference type="KEGG" id="mcob:NCTC10184_00649"/>